<gene>
    <name evidence="3" type="ORF">GCM10009716_00430</name>
</gene>
<proteinExistence type="predicted"/>
<comment type="caution">
    <text evidence="3">The sequence shown here is derived from an EMBL/GenBank/DDBJ whole genome shotgun (WGS) entry which is preliminary data.</text>
</comment>
<accession>A0ABN2NUB0</accession>
<dbReference type="Pfam" id="PF13529">
    <property type="entry name" value="Peptidase_C39_2"/>
    <property type="match status" value="1"/>
</dbReference>
<dbReference type="CDD" id="cd02549">
    <property type="entry name" value="Peptidase_C39A"/>
    <property type="match status" value="1"/>
</dbReference>
<reference evidence="3 4" key="1">
    <citation type="journal article" date="2019" name="Int. J. Syst. Evol. Microbiol.">
        <title>The Global Catalogue of Microorganisms (GCM) 10K type strain sequencing project: providing services to taxonomists for standard genome sequencing and annotation.</title>
        <authorList>
            <consortium name="The Broad Institute Genomics Platform"/>
            <consortium name="The Broad Institute Genome Sequencing Center for Infectious Disease"/>
            <person name="Wu L."/>
            <person name="Ma J."/>
        </authorList>
    </citation>
    <scope>NUCLEOTIDE SEQUENCE [LARGE SCALE GENOMIC DNA]</scope>
    <source>
        <strain evidence="3 4">JCM 13581</strain>
    </source>
</reference>
<sequence>MPRRPRETTAVPLPPAPRRTVLATALAALATAFGPAASGTVRPPGPGDPSSEGRAATTVGHHAWASAADWRAGTGNGTAPGRRSGLVMERAAGRVPYHDPHSGRTGNWEYATWLSPLHRSAVPAGELIAYWNATTPAGTWLRTEVQGTYTDGTLTPWYTMGIWASGDGDVLRTSVDGQQDGTSSVRTDTVAVGEDTPLRLAAFRMRLTLYRAPGSRATPVVRRLGVTTSDLPARFEVPATAPGEAADRELTVPAYSQNVHTGRYPQYDNGGEAWCSPASSQMVVEYWGHRPTAADLAWVDPSYDDPQVCHAARATYDHQYEGCGNWPFNAAYAASHPGLQAVVTRLDSLTAAERLVAAGIPVITSQSFHEKELTGAGYGTAGHLMTVTGFTALGDVIVNDPAGRNNRDVRRIYNRREFENVWLRTRRKDAEGRTRSASGGVCYLYWPSRATPAQLAALSAAGVR</sequence>
<evidence type="ECO:0000313" key="4">
    <source>
        <dbReference type="Proteomes" id="UP001501303"/>
    </source>
</evidence>
<name>A0ABN2NUB0_9ACTN</name>
<dbReference type="Gene3D" id="3.90.70.10">
    <property type="entry name" value="Cysteine proteinases"/>
    <property type="match status" value="1"/>
</dbReference>
<feature type="domain" description="Peptidase C39-like" evidence="2">
    <location>
        <begin position="251"/>
        <end position="402"/>
    </location>
</feature>
<keyword evidence="4" id="KW-1185">Reference proteome</keyword>
<evidence type="ECO:0000313" key="3">
    <source>
        <dbReference type="EMBL" id="GAA1894498.1"/>
    </source>
</evidence>
<dbReference type="InterPro" id="IPR039564">
    <property type="entry name" value="Peptidase_C39-like"/>
</dbReference>
<protein>
    <submittedName>
        <fullName evidence="3">Peptidase C39 family protein</fullName>
    </submittedName>
</protein>
<evidence type="ECO:0000256" key="1">
    <source>
        <dbReference type="SAM" id="MobiDB-lite"/>
    </source>
</evidence>
<dbReference type="EMBL" id="BAAAMJ010000001">
    <property type="protein sequence ID" value="GAA1894498.1"/>
    <property type="molecule type" value="Genomic_DNA"/>
</dbReference>
<evidence type="ECO:0000259" key="2">
    <source>
        <dbReference type="Pfam" id="PF13529"/>
    </source>
</evidence>
<dbReference type="InterPro" id="IPR039563">
    <property type="entry name" value="Peptidase_C39_single_dom"/>
</dbReference>
<dbReference type="Proteomes" id="UP001501303">
    <property type="component" value="Unassembled WGS sequence"/>
</dbReference>
<dbReference type="RefSeq" id="WP_344257756.1">
    <property type="nucleotide sequence ID" value="NZ_BAAAMJ010000001.1"/>
</dbReference>
<organism evidence="3 4">
    <name type="scientific">Streptomyces sodiiphilus</name>
    <dbReference type="NCBI Taxonomy" id="226217"/>
    <lineage>
        <taxon>Bacteria</taxon>
        <taxon>Bacillati</taxon>
        <taxon>Actinomycetota</taxon>
        <taxon>Actinomycetes</taxon>
        <taxon>Kitasatosporales</taxon>
        <taxon>Streptomycetaceae</taxon>
        <taxon>Streptomyces</taxon>
    </lineage>
</organism>
<feature type="region of interest" description="Disordered" evidence="1">
    <location>
        <begin position="35"/>
        <end position="59"/>
    </location>
</feature>